<dbReference type="PANTHER" id="PTHR47706:SF1">
    <property type="entry name" value="CIPA-LIKE, PUTATIVE (AFU_ORTHOLOGUE AFUA_1G12460)-RELATED"/>
    <property type="match status" value="1"/>
</dbReference>
<dbReference type="InterPro" id="IPR045312">
    <property type="entry name" value="PCBER-like"/>
</dbReference>
<name>A0A1L7WDV8_9HELO</name>
<organism evidence="4 5">
    <name type="scientific">Phialocephala subalpina</name>
    <dbReference type="NCBI Taxonomy" id="576137"/>
    <lineage>
        <taxon>Eukaryota</taxon>
        <taxon>Fungi</taxon>
        <taxon>Dikarya</taxon>
        <taxon>Ascomycota</taxon>
        <taxon>Pezizomycotina</taxon>
        <taxon>Leotiomycetes</taxon>
        <taxon>Helotiales</taxon>
        <taxon>Mollisiaceae</taxon>
        <taxon>Phialocephala</taxon>
        <taxon>Phialocephala fortinii species complex</taxon>
    </lineage>
</organism>
<dbReference type="OrthoDB" id="9974981at2759"/>
<sequence>MTYDISIKKVTLAGASGPVGTAILKELLKSQLFDISVLTRHTSTHTFPAGVKVVPVDYTSTESLIAALQGQDALVSSVAMAAVPSQRLLIDAAVQAGIKRIIPSEFGCDLKNTAARKLPVFAGKVDIERYLDELAIKGETSYTLVFCGPFLDLGLRQGIFLNFEKREAHVYDGGDQLISTSRLGTAGKAVRRILTHPRETADRAVWVKDIDISQNQLLKLAKSLTPGEEWKVTQVNTAELEKESMAQIKNKEVGSKTMSGLLLRGIFAPECGNLFKHVHNSVLGITGISGPDLEELVASIFGTKKLE</sequence>
<reference evidence="4 5" key="1">
    <citation type="submission" date="2016-03" db="EMBL/GenBank/DDBJ databases">
        <authorList>
            <person name="Ploux O."/>
        </authorList>
    </citation>
    <scope>NUCLEOTIDE SEQUENCE [LARGE SCALE GENOMIC DNA]</scope>
    <source>
        <strain evidence="4 5">UAMH 11012</strain>
    </source>
</reference>
<evidence type="ECO:0000256" key="2">
    <source>
        <dbReference type="ARBA" id="ARBA00023002"/>
    </source>
</evidence>
<dbReference type="STRING" id="576137.A0A1L7WDV8"/>
<keyword evidence="2" id="KW-0560">Oxidoreductase</keyword>
<gene>
    <name evidence="4" type="ORF">PAC_00792</name>
</gene>
<evidence type="ECO:0000259" key="3">
    <source>
        <dbReference type="Pfam" id="PF05368"/>
    </source>
</evidence>
<feature type="domain" description="NmrA-like" evidence="3">
    <location>
        <begin position="8"/>
        <end position="150"/>
    </location>
</feature>
<evidence type="ECO:0000313" key="4">
    <source>
        <dbReference type="EMBL" id="CZR50918.1"/>
    </source>
</evidence>
<dbReference type="Proteomes" id="UP000184330">
    <property type="component" value="Unassembled WGS sequence"/>
</dbReference>
<dbReference type="CDD" id="cd05259">
    <property type="entry name" value="PCBER_SDR_a"/>
    <property type="match status" value="1"/>
</dbReference>
<dbReference type="InterPro" id="IPR008030">
    <property type="entry name" value="NmrA-like"/>
</dbReference>
<keyword evidence="1" id="KW-0521">NADP</keyword>
<dbReference type="InterPro" id="IPR036291">
    <property type="entry name" value="NAD(P)-bd_dom_sf"/>
</dbReference>
<evidence type="ECO:0000313" key="5">
    <source>
        <dbReference type="Proteomes" id="UP000184330"/>
    </source>
</evidence>
<keyword evidence="5" id="KW-1185">Reference proteome</keyword>
<dbReference type="EMBL" id="FJOG01000001">
    <property type="protein sequence ID" value="CZR50918.1"/>
    <property type="molecule type" value="Genomic_DNA"/>
</dbReference>
<evidence type="ECO:0000256" key="1">
    <source>
        <dbReference type="ARBA" id="ARBA00022857"/>
    </source>
</evidence>
<accession>A0A1L7WDV8</accession>
<dbReference type="Gene3D" id="3.90.25.10">
    <property type="entry name" value="UDP-galactose 4-epimerase, domain 1"/>
    <property type="match status" value="1"/>
</dbReference>
<dbReference type="InterPro" id="IPR051609">
    <property type="entry name" value="NmrA/Isoflavone_reductase-like"/>
</dbReference>
<dbReference type="Pfam" id="PF05368">
    <property type="entry name" value="NmrA"/>
    <property type="match status" value="1"/>
</dbReference>
<dbReference type="SUPFAM" id="SSF51735">
    <property type="entry name" value="NAD(P)-binding Rossmann-fold domains"/>
    <property type="match status" value="1"/>
</dbReference>
<proteinExistence type="predicted"/>
<dbReference type="AlphaFoldDB" id="A0A1L7WDV8"/>
<protein>
    <submittedName>
        <fullName evidence="4">Related to 2`-hydroxyisoflavone reductase</fullName>
    </submittedName>
</protein>
<dbReference type="PANTHER" id="PTHR47706">
    <property type="entry name" value="NMRA-LIKE FAMILY PROTEIN"/>
    <property type="match status" value="1"/>
</dbReference>
<dbReference type="GO" id="GO:0016491">
    <property type="term" value="F:oxidoreductase activity"/>
    <property type="evidence" value="ECO:0007669"/>
    <property type="project" value="UniProtKB-KW"/>
</dbReference>
<dbReference type="Gene3D" id="3.40.50.720">
    <property type="entry name" value="NAD(P)-binding Rossmann-like Domain"/>
    <property type="match status" value="1"/>
</dbReference>